<keyword evidence="2" id="KW-1185">Reference proteome</keyword>
<gene>
    <name evidence="1" type="ORF">Tco_0802106</name>
</gene>
<protein>
    <recommendedName>
        <fullName evidence="3">CCHC-type domain-containing protein</fullName>
    </recommendedName>
</protein>
<accession>A0ABQ5A256</accession>
<evidence type="ECO:0000313" key="1">
    <source>
        <dbReference type="EMBL" id="GJS95138.1"/>
    </source>
</evidence>
<name>A0ABQ5A256_9ASTR</name>
<dbReference type="Proteomes" id="UP001151760">
    <property type="component" value="Unassembled WGS sequence"/>
</dbReference>
<sequence>MYGFKECSSCGTLYNRGHCCSNVGFIDKFVRDPNKTPDSSQRPPHCPKCGNPVDGLYCRQCTLLRKKFKEVWSTICYEDEIFQDFLNTFESSNDKTNVVNVPQEPFVFNQDPSENSSQRPPHIDHHCCYGCGDSLDGAFCQRCTCESCGNGAHYGYNCPPKVPTISNPEPCHNQNVDEFPQTLPSFHPTCYSGVGSSFIYDSTPNFVDDSPNVFNPPSQPPTYSCEFYGNDAHYGYDCPPQVPFIYNSEPPSTKDDDSMIELRETFQAWLQQRQEQVVNLDSYTPKPSQYRKIPIYYDDDNDEESSITFGDIVISELPPCVAYHTRFIQPRSHDDSLIVGG</sequence>
<proteinExistence type="predicted"/>
<evidence type="ECO:0000313" key="2">
    <source>
        <dbReference type="Proteomes" id="UP001151760"/>
    </source>
</evidence>
<organism evidence="1 2">
    <name type="scientific">Tanacetum coccineum</name>
    <dbReference type="NCBI Taxonomy" id="301880"/>
    <lineage>
        <taxon>Eukaryota</taxon>
        <taxon>Viridiplantae</taxon>
        <taxon>Streptophyta</taxon>
        <taxon>Embryophyta</taxon>
        <taxon>Tracheophyta</taxon>
        <taxon>Spermatophyta</taxon>
        <taxon>Magnoliopsida</taxon>
        <taxon>eudicotyledons</taxon>
        <taxon>Gunneridae</taxon>
        <taxon>Pentapetalae</taxon>
        <taxon>asterids</taxon>
        <taxon>campanulids</taxon>
        <taxon>Asterales</taxon>
        <taxon>Asteraceae</taxon>
        <taxon>Asteroideae</taxon>
        <taxon>Anthemideae</taxon>
        <taxon>Anthemidinae</taxon>
        <taxon>Tanacetum</taxon>
    </lineage>
</organism>
<reference evidence="1" key="1">
    <citation type="journal article" date="2022" name="Int. J. Mol. Sci.">
        <title>Draft Genome of Tanacetum Coccineum: Genomic Comparison of Closely Related Tanacetum-Family Plants.</title>
        <authorList>
            <person name="Yamashiro T."/>
            <person name="Shiraishi A."/>
            <person name="Nakayama K."/>
            <person name="Satake H."/>
        </authorList>
    </citation>
    <scope>NUCLEOTIDE SEQUENCE</scope>
</reference>
<dbReference type="EMBL" id="BQNB010011786">
    <property type="protein sequence ID" value="GJS95138.1"/>
    <property type="molecule type" value="Genomic_DNA"/>
</dbReference>
<reference evidence="1" key="2">
    <citation type="submission" date="2022-01" db="EMBL/GenBank/DDBJ databases">
        <authorList>
            <person name="Yamashiro T."/>
            <person name="Shiraishi A."/>
            <person name="Satake H."/>
            <person name="Nakayama K."/>
        </authorList>
    </citation>
    <scope>NUCLEOTIDE SEQUENCE</scope>
</reference>
<evidence type="ECO:0008006" key="3">
    <source>
        <dbReference type="Google" id="ProtNLM"/>
    </source>
</evidence>
<comment type="caution">
    <text evidence="1">The sequence shown here is derived from an EMBL/GenBank/DDBJ whole genome shotgun (WGS) entry which is preliminary data.</text>
</comment>